<dbReference type="InterPro" id="IPR023828">
    <property type="entry name" value="Peptidase_S8_Ser-AS"/>
</dbReference>
<dbReference type="EMBL" id="DSXR01000041">
    <property type="protein sequence ID" value="HGS86637.1"/>
    <property type="molecule type" value="Genomic_DNA"/>
</dbReference>
<comment type="similarity">
    <text evidence="1 6">Belongs to the peptidase S8 family.</text>
</comment>
<name>A0A7C4KYS0_9CHLR</name>
<dbReference type="PROSITE" id="PS51892">
    <property type="entry name" value="SUBTILASE"/>
    <property type="match status" value="1"/>
</dbReference>
<dbReference type="InterPro" id="IPR015500">
    <property type="entry name" value="Peptidase_S8_subtilisin-rel"/>
</dbReference>
<reference evidence="8" key="1">
    <citation type="journal article" date="2020" name="mSystems">
        <title>Genome- and Community-Level Interaction Insights into Carbon Utilization and Element Cycling Functions of Hydrothermarchaeota in Hydrothermal Sediment.</title>
        <authorList>
            <person name="Zhou Z."/>
            <person name="Liu Y."/>
            <person name="Xu W."/>
            <person name="Pan J."/>
            <person name="Luo Z.H."/>
            <person name="Li M."/>
        </authorList>
    </citation>
    <scope>NUCLEOTIDE SEQUENCE [LARGE SCALE GENOMIC DNA]</scope>
    <source>
        <strain evidence="8">SpSt-556</strain>
    </source>
</reference>
<dbReference type="PANTHER" id="PTHR43399">
    <property type="entry name" value="SUBTILISIN-RELATED"/>
    <property type="match status" value="1"/>
</dbReference>
<evidence type="ECO:0000313" key="8">
    <source>
        <dbReference type="EMBL" id="HGS86637.1"/>
    </source>
</evidence>
<feature type="active site" description="Charge relay system" evidence="5 6">
    <location>
        <position position="203"/>
    </location>
</feature>
<sequence>MQNIYRLKQARRWLMAVLSGLLLVALLTVGGTALAQDLPPNSAGVAVQSEVLQTLQEEGSADFILVMSEQADLSAAYQMDWETRGWYVYNTLKETAERSQAPVIAALEAAGVRYQSFIAGNEIYVYDGSRAVLNRALWAGEIQEVRAPVEITLAAPRFELVQPGPAPQNQIQATAWGISDTGAPDFWAQFGLRGEGVRVASIDTGAQWDHPALREAYACKDNPSSSICWRDPTGVCTGGVPCDDHGHGTHTIGTMVGSDNPALPYQVGMAPGAQWIACKGCAGNTCSYVHLAACADWLVELATDPANRPQVVNNSWGGPGGNLWFSIKVNNWRAAGILPVFAAGNTGQQGCSTLNSPADYPGSFAVAAHDPYPNSPSFRQIAAFSSRGPSTIGSQPYTKPNLSAPGDNILSSVPTNAWAYASGTSMAAPHVAGAAALLYACAPALRGNMTATFELLQQTADPPVFSGSCGTPDGGLSNYTYGYGYLNVLRAGQAVCFPGTLRGQVLDGETNLPIRGAKVVFQAGDVRRDVITDSNGNYEILLASQKGWSVSASFPGYYSSPTVQQTVNLNQTTTYNILLTPFPYRSFLPMIGK</sequence>
<dbReference type="InterPro" id="IPR008969">
    <property type="entry name" value="CarboxyPept-like_regulatory"/>
</dbReference>
<dbReference type="GO" id="GO:0006508">
    <property type="term" value="P:proteolysis"/>
    <property type="evidence" value="ECO:0007669"/>
    <property type="project" value="UniProtKB-KW"/>
</dbReference>
<protein>
    <recommendedName>
        <fullName evidence="7">Peptidase S8/S53 domain-containing protein</fullName>
    </recommendedName>
</protein>
<feature type="active site" description="Charge relay system" evidence="5 6">
    <location>
        <position position="425"/>
    </location>
</feature>
<dbReference type="GO" id="GO:0004252">
    <property type="term" value="F:serine-type endopeptidase activity"/>
    <property type="evidence" value="ECO:0007669"/>
    <property type="project" value="UniProtKB-UniRule"/>
</dbReference>
<dbReference type="Gene3D" id="3.40.50.200">
    <property type="entry name" value="Peptidase S8/S53 domain"/>
    <property type="match status" value="1"/>
</dbReference>
<evidence type="ECO:0000256" key="4">
    <source>
        <dbReference type="ARBA" id="ARBA00022825"/>
    </source>
</evidence>
<evidence type="ECO:0000256" key="1">
    <source>
        <dbReference type="ARBA" id="ARBA00011073"/>
    </source>
</evidence>
<dbReference type="InterPro" id="IPR000209">
    <property type="entry name" value="Peptidase_S8/S53_dom"/>
</dbReference>
<keyword evidence="4 6" id="KW-0720">Serine protease</keyword>
<dbReference type="PANTHER" id="PTHR43399:SF4">
    <property type="entry name" value="CELL WALL-ASSOCIATED PROTEASE"/>
    <property type="match status" value="1"/>
</dbReference>
<evidence type="ECO:0000256" key="3">
    <source>
        <dbReference type="ARBA" id="ARBA00022801"/>
    </source>
</evidence>
<proteinExistence type="inferred from homology"/>
<evidence type="ECO:0000256" key="2">
    <source>
        <dbReference type="ARBA" id="ARBA00022670"/>
    </source>
</evidence>
<feature type="active site" description="Charge relay system" evidence="5 6">
    <location>
        <position position="247"/>
    </location>
</feature>
<feature type="domain" description="Peptidase S8/S53" evidence="7">
    <location>
        <begin position="194"/>
        <end position="484"/>
    </location>
</feature>
<accession>A0A7C4KYS0</accession>
<evidence type="ECO:0000256" key="5">
    <source>
        <dbReference type="PIRSR" id="PIRSR615500-1"/>
    </source>
</evidence>
<dbReference type="InterPro" id="IPR051048">
    <property type="entry name" value="Peptidase_S8/S53_subtilisin"/>
</dbReference>
<dbReference type="PROSITE" id="PS00138">
    <property type="entry name" value="SUBTILASE_SER"/>
    <property type="match status" value="1"/>
</dbReference>
<keyword evidence="2 6" id="KW-0645">Protease</keyword>
<dbReference type="Pfam" id="PF00082">
    <property type="entry name" value="Peptidase_S8"/>
    <property type="match status" value="1"/>
</dbReference>
<evidence type="ECO:0000256" key="6">
    <source>
        <dbReference type="PROSITE-ProRule" id="PRU01240"/>
    </source>
</evidence>
<dbReference type="PRINTS" id="PR00723">
    <property type="entry name" value="SUBTILISIN"/>
</dbReference>
<dbReference type="Gene3D" id="2.60.40.1120">
    <property type="entry name" value="Carboxypeptidase-like, regulatory domain"/>
    <property type="match status" value="1"/>
</dbReference>
<dbReference type="SUPFAM" id="SSF52743">
    <property type="entry name" value="Subtilisin-like"/>
    <property type="match status" value="1"/>
</dbReference>
<dbReference type="Pfam" id="PF13620">
    <property type="entry name" value="CarboxypepD_reg"/>
    <property type="match status" value="1"/>
</dbReference>
<evidence type="ECO:0000259" key="7">
    <source>
        <dbReference type="Pfam" id="PF00082"/>
    </source>
</evidence>
<organism evidence="8">
    <name type="scientific">Bellilinea caldifistulae</name>
    <dbReference type="NCBI Taxonomy" id="360411"/>
    <lineage>
        <taxon>Bacteria</taxon>
        <taxon>Bacillati</taxon>
        <taxon>Chloroflexota</taxon>
        <taxon>Anaerolineae</taxon>
        <taxon>Anaerolineales</taxon>
        <taxon>Anaerolineaceae</taxon>
        <taxon>Bellilinea</taxon>
    </lineage>
</organism>
<dbReference type="AlphaFoldDB" id="A0A7C4KYS0"/>
<gene>
    <name evidence="8" type="ORF">ENT17_03360</name>
</gene>
<comment type="caution">
    <text evidence="8">The sequence shown here is derived from an EMBL/GenBank/DDBJ whole genome shotgun (WGS) entry which is preliminary data.</text>
</comment>
<keyword evidence="3 6" id="KW-0378">Hydrolase</keyword>
<dbReference type="InterPro" id="IPR036852">
    <property type="entry name" value="Peptidase_S8/S53_dom_sf"/>
</dbReference>
<dbReference type="SUPFAM" id="SSF49464">
    <property type="entry name" value="Carboxypeptidase regulatory domain-like"/>
    <property type="match status" value="1"/>
</dbReference>